<gene>
    <name evidence="2" type="ORF">HMPREF0298_0023</name>
</gene>
<feature type="region of interest" description="Disordered" evidence="1">
    <location>
        <begin position="1"/>
        <end position="30"/>
    </location>
</feature>
<reference evidence="2" key="1">
    <citation type="submission" date="2009-01" db="EMBL/GenBank/DDBJ databases">
        <authorList>
            <person name="Qin X."/>
            <person name="Bachman B."/>
            <person name="Battles P."/>
            <person name="Bell A."/>
            <person name="Bess C."/>
            <person name="Bickham C."/>
            <person name="Chaboub L."/>
            <person name="Chen D."/>
            <person name="Coyle M."/>
            <person name="Deiros D.R."/>
            <person name="Dinh H."/>
            <person name="Forbes L."/>
            <person name="Fowler G."/>
            <person name="Francisco L."/>
            <person name="Fu Q."/>
            <person name="Gubbala S."/>
            <person name="Hale W."/>
            <person name="Han Y."/>
            <person name="Hemphill L."/>
            <person name="Highlander S.K."/>
            <person name="Hirani K."/>
            <person name="Hogues M."/>
            <person name="Jackson L."/>
            <person name="Jakkamsetti A."/>
            <person name="Javaid M."/>
            <person name="Jiang H."/>
            <person name="Korchina V."/>
            <person name="Kovar C."/>
            <person name="Lara F."/>
            <person name="Lee S."/>
            <person name="Mata R."/>
            <person name="Mathew T."/>
            <person name="Moen C."/>
            <person name="Morales K."/>
            <person name="Munidasa M."/>
            <person name="Nazareth L."/>
            <person name="Ngo R."/>
            <person name="Nguyen L."/>
            <person name="Okwuonu G."/>
            <person name="Ongeri F."/>
            <person name="Patil S."/>
            <person name="Petrosino J."/>
            <person name="Pham C."/>
            <person name="Pham P."/>
            <person name="Pu L.-L."/>
            <person name="Puazo M."/>
            <person name="Raj R."/>
            <person name="Reid J."/>
            <person name="Rouhana J."/>
            <person name="Saada N."/>
            <person name="Shang Y."/>
            <person name="Simmons D."/>
            <person name="Thornton R."/>
            <person name="Warren J."/>
            <person name="Weissenberger G."/>
            <person name="Zhang J."/>
            <person name="Zhang L."/>
            <person name="Zhou C."/>
            <person name="Zhu D."/>
            <person name="Muzny D."/>
            <person name="Worley K."/>
            <person name="Gibbs R."/>
        </authorList>
    </citation>
    <scope>NUCLEOTIDE SEQUENCE [LARGE SCALE GENOMIC DNA]</scope>
    <source>
        <strain evidence="2">DSM 44291</strain>
    </source>
</reference>
<dbReference type="EMBL" id="ACHJ01000004">
    <property type="protein sequence ID" value="EEI18178.1"/>
    <property type="molecule type" value="Genomic_DNA"/>
</dbReference>
<feature type="compositionally biased region" description="Low complexity" evidence="1">
    <location>
        <begin position="9"/>
        <end position="24"/>
    </location>
</feature>
<accession>C0XNK3</accession>
<evidence type="ECO:0000256" key="1">
    <source>
        <dbReference type="SAM" id="MobiDB-lite"/>
    </source>
</evidence>
<dbReference type="HOGENOM" id="CLU_2205655_0_0_11"/>
<protein>
    <submittedName>
        <fullName evidence="2">Uncharacterized protein</fullName>
    </submittedName>
</protein>
<keyword evidence="3" id="KW-1185">Reference proteome</keyword>
<evidence type="ECO:0000313" key="2">
    <source>
        <dbReference type="EMBL" id="EEI18178.1"/>
    </source>
</evidence>
<comment type="caution">
    <text evidence="2">The sequence shown here is derived from an EMBL/GenBank/DDBJ whole genome shotgun (WGS) entry which is preliminary data.</text>
</comment>
<sequence length="107" mass="11570">MPRSYCKPSSAQSRSSSSTHPSYSEKPTTQVPSYCSISTARARCVTRLNAFNPSMARRLSFQSIEVDQAVNIACGVSGRSPGACLIVKPLLWNARSTSEVDTNLLIS</sequence>
<dbReference type="AlphaFoldDB" id="C0XNK3"/>
<dbReference type="Proteomes" id="UP000006196">
    <property type="component" value="Unassembled WGS sequence"/>
</dbReference>
<proteinExistence type="predicted"/>
<organism evidence="2 3">
    <name type="scientific">Corynebacterium lipophiloflavum (strain ATCC 700352 / DSM 44291 / CCUG 37336 / JCM 10383 / DMMZ 1944)</name>
    <dbReference type="NCBI Taxonomy" id="525263"/>
    <lineage>
        <taxon>Bacteria</taxon>
        <taxon>Bacillati</taxon>
        <taxon>Actinomycetota</taxon>
        <taxon>Actinomycetes</taxon>
        <taxon>Mycobacteriales</taxon>
        <taxon>Corynebacteriaceae</taxon>
        <taxon>Corynebacterium</taxon>
    </lineage>
</organism>
<name>C0XNK3_CORLD</name>
<evidence type="ECO:0000313" key="3">
    <source>
        <dbReference type="Proteomes" id="UP000006196"/>
    </source>
</evidence>